<keyword evidence="1" id="KW-1133">Transmembrane helix</keyword>
<proteinExistence type="predicted"/>
<name>A0AAD3NRE3_CRYJA</name>
<organism evidence="2 3">
    <name type="scientific">Cryptomeria japonica</name>
    <name type="common">Japanese cedar</name>
    <name type="synonym">Cupressus japonica</name>
    <dbReference type="NCBI Taxonomy" id="3369"/>
    <lineage>
        <taxon>Eukaryota</taxon>
        <taxon>Viridiplantae</taxon>
        <taxon>Streptophyta</taxon>
        <taxon>Embryophyta</taxon>
        <taxon>Tracheophyta</taxon>
        <taxon>Spermatophyta</taxon>
        <taxon>Pinopsida</taxon>
        <taxon>Pinidae</taxon>
        <taxon>Conifers II</taxon>
        <taxon>Cupressales</taxon>
        <taxon>Cupressaceae</taxon>
        <taxon>Cryptomeria</taxon>
    </lineage>
</organism>
<protein>
    <submittedName>
        <fullName evidence="2">Uncharacterized protein</fullName>
    </submittedName>
</protein>
<evidence type="ECO:0000313" key="3">
    <source>
        <dbReference type="Proteomes" id="UP001234787"/>
    </source>
</evidence>
<sequence>MQEIRKRWFNSSESKCKAEPGGLESNRLSLNNFWGVFLLTGCVSFLSLVYYMCRLLYRFVQGNENSSYVKSVFSRLRTFANYAEQKDVPPPKRKRYETAILINGIASRIV</sequence>
<evidence type="ECO:0000256" key="1">
    <source>
        <dbReference type="SAM" id="Phobius"/>
    </source>
</evidence>
<keyword evidence="3" id="KW-1185">Reference proteome</keyword>
<accession>A0AAD3NRE3</accession>
<comment type="caution">
    <text evidence="2">The sequence shown here is derived from an EMBL/GenBank/DDBJ whole genome shotgun (WGS) entry which is preliminary data.</text>
</comment>
<dbReference type="Proteomes" id="UP001234787">
    <property type="component" value="Unassembled WGS sequence"/>
</dbReference>
<evidence type="ECO:0000313" key="2">
    <source>
        <dbReference type="EMBL" id="GLJ58474.1"/>
    </source>
</evidence>
<keyword evidence="1" id="KW-0472">Membrane</keyword>
<feature type="transmembrane region" description="Helical" evidence="1">
    <location>
        <begin position="33"/>
        <end position="53"/>
    </location>
</feature>
<keyword evidence="1" id="KW-0812">Transmembrane</keyword>
<dbReference type="AlphaFoldDB" id="A0AAD3NRE3"/>
<reference evidence="2" key="1">
    <citation type="submission" date="2022-12" db="EMBL/GenBank/DDBJ databases">
        <title>Chromosome-Level Genome Assembly of Japanese Cedar (Cryptomeriajaponica D. Don).</title>
        <authorList>
            <person name="Fujino T."/>
            <person name="Yamaguchi K."/>
            <person name="Yokoyama T."/>
            <person name="Hamanaka T."/>
            <person name="Harazono Y."/>
            <person name="Kamada H."/>
            <person name="Kobayashi W."/>
            <person name="Ujino-Ihara T."/>
            <person name="Uchiyama K."/>
            <person name="Matsumoto A."/>
            <person name="Izuno A."/>
            <person name="Tsumura Y."/>
            <person name="Toyoda A."/>
            <person name="Shigenobu S."/>
            <person name="Moriguchi Y."/>
            <person name="Ueno S."/>
            <person name="Kasahara M."/>
        </authorList>
    </citation>
    <scope>NUCLEOTIDE SEQUENCE</scope>
</reference>
<gene>
    <name evidence="2" type="ORF">SUGI_1452190</name>
</gene>
<dbReference type="EMBL" id="BSEH01000392">
    <property type="protein sequence ID" value="GLJ58474.1"/>
    <property type="molecule type" value="Genomic_DNA"/>
</dbReference>